<feature type="region of interest" description="Disordered" evidence="1">
    <location>
        <begin position="1"/>
        <end position="21"/>
    </location>
</feature>
<sequence length="297" mass="32995">AQSVANSPSAPPHEIKARSEHRTCLHRSASRQFFRRPLRRGSMALHTTCFMRTHFMIAALSSTMADFSCANFHVVLHKLTPTRFLRTKKTAFNAIEERNSDPRAETELRSEWARRFKHKRAEATDNNNSPCSASRVHTEAIPPRLHASRFTAFLPHLLRSLSAVVRWTHVGPGTRWPLQQAPDTHRSFPDKMGTLRGNRGLGPGCYGALENVGGGAGPVVLLHRARWPVWRRRGLQEAPRTKMRFVAFCCVTAEPISGEYSEAGTWGLRPVVGGGPAGHQRAAAPPHITTLSVAARK</sequence>
<keyword evidence="3" id="KW-1185">Reference proteome</keyword>
<evidence type="ECO:0000313" key="3">
    <source>
        <dbReference type="Proteomes" id="UP001153269"/>
    </source>
</evidence>
<dbReference type="EMBL" id="CADEAL010002557">
    <property type="protein sequence ID" value="CAB1441069.1"/>
    <property type="molecule type" value="Genomic_DNA"/>
</dbReference>
<evidence type="ECO:0000256" key="1">
    <source>
        <dbReference type="SAM" id="MobiDB-lite"/>
    </source>
</evidence>
<feature type="non-terminal residue" evidence="2">
    <location>
        <position position="297"/>
    </location>
</feature>
<dbReference type="Proteomes" id="UP001153269">
    <property type="component" value="Unassembled WGS sequence"/>
</dbReference>
<organism evidence="2 3">
    <name type="scientific">Pleuronectes platessa</name>
    <name type="common">European plaice</name>
    <dbReference type="NCBI Taxonomy" id="8262"/>
    <lineage>
        <taxon>Eukaryota</taxon>
        <taxon>Metazoa</taxon>
        <taxon>Chordata</taxon>
        <taxon>Craniata</taxon>
        <taxon>Vertebrata</taxon>
        <taxon>Euteleostomi</taxon>
        <taxon>Actinopterygii</taxon>
        <taxon>Neopterygii</taxon>
        <taxon>Teleostei</taxon>
        <taxon>Neoteleostei</taxon>
        <taxon>Acanthomorphata</taxon>
        <taxon>Carangaria</taxon>
        <taxon>Pleuronectiformes</taxon>
        <taxon>Pleuronectoidei</taxon>
        <taxon>Pleuronectidae</taxon>
        <taxon>Pleuronectes</taxon>
    </lineage>
</organism>
<name>A0A9N7V1M6_PLEPL</name>
<comment type="caution">
    <text evidence="2">The sequence shown here is derived from an EMBL/GenBank/DDBJ whole genome shotgun (WGS) entry which is preliminary data.</text>
</comment>
<evidence type="ECO:0000313" key="2">
    <source>
        <dbReference type="EMBL" id="CAB1441069.1"/>
    </source>
</evidence>
<accession>A0A9N7V1M6</accession>
<dbReference type="AlphaFoldDB" id="A0A9N7V1M6"/>
<protein>
    <submittedName>
        <fullName evidence="2">Uncharacterized protein</fullName>
    </submittedName>
</protein>
<proteinExistence type="predicted"/>
<reference evidence="2" key="1">
    <citation type="submission" date="2020-03" db="EMBL/GenBank/DDBJ databases">
        <authorList>
            <person name="Weist P."/>
        </authorList>
    </citation>
    <scope>NUCLEOTIDE SEQUENCE</scope>
</reference>
<gene>
    <name evidence="2" type="ORF">PLEPLA_LOCUS28856</name>
</gene>